<evidence type="ECO:0000256" key="8">
    <source>
        <dbReference type="ARBA" id="ARBA00022842"/>
    </source>
</evidence>
<keyword evidence="2" id="KW-0963">Cytoplasm</keyword>
<dbReference type="GO" id="GO:0004335">
    <property type="term" value="F:galactokinase activity"/>
    <property type="evidence" value="ECO:0007669"/>
    <property type="project" value="UniProtKB-UniRule"/>
</dbReference>
<keyword evidence="8" id="KW-0460">Magnesium</keyword>
<dbReference type="GO" id="GO:0005524">
    <property type="term" value="F:ATP binding"/>
    <property type="evidence" value="ECO:0007669"/>
    <property type="project" value="UniProtKB-UniRule"/>
</dbReference>
<gene>
    <name evidence="15" type="primary">galK</name>
    <name evidence="15" type="ORF">F0P93_17065</name>
</gene>
<reference evidence="15 16" key="1">
    <citation type="submission" date="2019-09" db="EMBL/GenBank/DDBJ databases">
        <title>Genome Sequence of Larkinella sp MA1.</title>
        <authorList>
            <person name="Srinivasan S."/>
        </authorList>
    </citation>
    <scope>NUCLEOTIDE SEQUENCE [LARGE SCALE GENOMIC DNA]</scope>
    <source>
        <strain evidence="15 16">MA1</strain>
    </source>
</reference>
<evidence type="ECO:0000256" key="3">
    <source>
        <dbReference type="ARBA" id="ARBA00022679"/>
    </source>
</evidence>
<evidence type="ECO:0000259" key="14">
    <source>
        <dbReference type="Pfam" id="PF10509"/>
    </source>
</evidence>
<comment type="caution">
    <text evidence="15">The sequence shown here is derived from an EMBL/GenBank/DDBJ whole genome shotgun (WGS) entry which is preliminary data.</text>
</comment>
<dbReference type="SUPFAM" id="SSF54211">
    <property type="entry name" value="Ribosomal protein S5 domain 2-like"/>
    <property type="match status" value="1"/>
</dbReference>
<accession>A0A5N1JF63</accession>
<evidence type="ECO:0000256" key="10">
    <source>
        <dbReference type="ARBA" id="ARBA00023277"/>
    </source>
</evidence>
<keyword evidence="3 15" id="KW-0808">Transferase</keyword>
<dbReference type="InterPro" id="IPR006204">
    <property type="entry name" value="GHMP_kinase_N_dom"/>
</dbReference>
<sequence length="394" mass="43850">MIAQHPYIHQIEAVFRKEFNRQPALLLRGPGRINLLGEHTDYNGGLVLPASIDKEIIFAIARRSDRTGRIVAENLNQSFSFALDDFTQSPLGWPNYLMGVVDQLQKAGHQPGGFDLVFGGNIPSGAGLSSSAALECGLAFGLNELFGLGLSTIDMVKFSQRAENQFVGVNCGIMDQFASMFGREQSVIQLDCQSLHHEYFPFQTTDYALILCDTGVKHSLGDSEYNTRREECETGVAILQKYQSDIRLLRDATTELVDAHRDEMPGKVYQRCRYVTEEIQRVREACEFLLQNDLAAFGRKMYETHEGLQHDYEVSCPELDFLVDQTRQDAAVLGARMMGGGFGGCTINMVEREAVDAFISRMSTVYQEAFNIALKCYPVRITDGTSALAFSAGQ</sequence>
<keyword evidence="9" id="KW-0299">Galactose metabolism</keyword>
<dbReference type="FunFam" id="3.30.230.10:FF:000017">
    <property type="entry name" value="Galactokinase"/>
    <property type="match status" value="1"/>
</dbReference>
<dbReference type="GO" id="GO:0046872">
    <property type="term" value="F:metal ion binding"/>
    <property type="evidence" value="ECO:0007669"/>
    <property type="project" value="UniProtKB-KW"/>
</dbReference>
<dbReference type="GO" id="GO:0005829">
    <property type="term" value="C:cytosol"/>
    <property type="evidence" value="ECO:0007669"/>
    <property type="project" value="TreeGrafter"/>
</dbReference>
<dbReference type="Gene3D" id="3.30.230.10">
    <property type="match status" value="1"/>
</dbReference>
<dbReference type="InterPro" id="IPR006206">
    <property type="entry name" value="Mevalonate/galactokinase"/>
</dbReference>
<dbReference type="Pfam" id="PF08544">
    <property type="entry name" value="GHMP_kinases_C"/>
    <property type="match status" value="1"/>
</dbReference>
<dbReference type="Gene3D" id="3.30.70.890">
    <property type="entry name" value="GHMP kinase, C-terminal domain"/>
    <property type="match status" value="1"/>
</dbReference>
<feature type="domain" description="GHMP kinase N-terminal" evidence="12">
    <location>
        <begin position="95"/>
        <end position="183"/>
    </location>
</feature>
<dbReference type="Pfam" id="PF00288">
    <property type="entry name" value="GHMP_kinases_N"/>
    <property type="match status" value="1"/>
</dbReference>
<evidence type="ECO:0000256" key="2">
    <source>
        <dbReference type="ARBA" id="ARBA00022490"/>
    </source>
</evidence>
<evidence type="ECO:0000259" key="12">
    <source>
        <dbReference type="Pfam" id="PF00288"/>
    </source>
</evidence>
<dbReference type="EMBL" id="VTWS01000004">
    <property type="protein sequence ID" value="KAA9352896.1"/>
    <property type="molecule type" value="Genomic_DNA"/>
</dbReference>
<dbReference type="InterPro" id="IPR014721">
    <property type="entry name" value="Ribsml_uS5_D2-typ_fold_subgr"/>
</dbReference>
<keyword evidence="6 15" id="KW-0418">Kinase</keyword>
<dbReference type="InterPro" id="IPR000705">
    <property type="entry name" value="Galactokinase"/>
</dbReference>
<dbReference type="PIRSF" id="PIRSF000530">
    <property type="entry name" value="Galactokinase"/>
    <property type="match status" value="1"/>
</dbReference>
<evidence type="ECO:0000256" key="5">
    <source>
        <dbReference type="ARBA" id="ARBA00022741"/>
    </source>
</evidence>
<keyword evidence="7" id="KW-0067">ATP-binding</keyword>
<name>A0A5N1JF63_9BACT</name>
<dbReference type="InterPro" id="IPR019539">
    <property type="entry name" value="GalKase_N"/>
</dbReference>
<protein>
    <recommendedName>
        <fullName evidence="11">Galactokinase</fullName>
        <ecNumber evidence="11">2.7.1.6</ecNumber>
    </recommendedName>
</protein>
<dbReference type="AlphaFoldDB" id="A0A5N1JF63"/>
<feature type="domain" description="Galactokinase N-terminal" evidence="14">
    <location>
        <begin position="14"/>
        <end position="62"/>
    </location>
</feature>
<evidence type="ECO:0000259" key="13">
    <source>
        <dbReference type="Pfam" id="PF08544"/>
    </source>
</evidence>
<keyword evidence="16" id="KW-1185">Reference proteome</keyword>
<dbReference type="PANTHER" id="PTHR10457">
    <property type="entry name" value="MEVALONATE KINASE/GALACTOKINASE"/>
    <property type="match status" value="1"/>
</dbReference>
<dbReference type="InterPro" id="IPR020568">
    <property type="entry name" value="Ribosomal_Su5_D2-typ_SF"/>
</dbReference>
<dbReference type="EC" id="2.7.1.6" evidence="11"/>
<evidence type="ECO:0000256" key="7">
    <source>
        <dbReference type="ARBA" id="ARBA00022840"/>
    </source>
</evidence>
<evidence type="ECO:0000256" key="11">
    <source>
        <dbReference type="NCBIfam" id="TIGR00131"/>
    </source>
</evidence>
<dbReference type="SUPFAM" id="SSF55060">
    <property type="entry name" value="GHMP Kinase, C-terminal domain"/>
    <property type="match status" value="1"/>
</dbReference>
<dbReference type="Pfam" id="PF10509">
    <property type="entry name" value="GalKase_gal_bdg"/>
    <property type="match status" value="1"/>
</dbReference>
<dbReference type="GO" id="GO:0006012">
    <property type="term" value="P:galactose metabolic process"/>
    <property type="evidence" value="ECO:0007669"/>
    <property type="project" value="UniProtKB-UniRule"/>
</dbReference>
<evidence type="ECO:0000256" key="6">
    <source>
        <dbReference type="ARBA" id="ARBA00022777"/>
    </source>
</evidence>
<dbReference type="PANTHER" id="PTHR10457:SF7">
    <property type="entry name" value="GALACTOKINASE-RELATED"/>
    <property type="match status" value="1"/>
</dbReference>
<dbReference type="InterPro" id="IPR006203">
    <property type="entry name" value="GHMP_knse_ATP-bd_CS"/>
</dbReference>
<feature type="domain" description="GHMP kinase C-terminal" evidence="13">
    <location>
        <begin position="289"/>
        <end position="366"/>
    </location>
</feature>
<dbReference type="InterPro" id="IPR036554">
    <property type="entry name" value="GHMP_kinase_C_sf"/>
</dbReference>
<keyword evidence="10" id="KW-0119">Carbohydrate metabolism</keyword>
<evidence type="ECO:0000256" key="1">
    <source>
        <dbReference type="ARBA" id="ARBA00006566"/>
    </source>
</evidence>
<proteinExistence type="inferred from homology"/>
<dbReference type="PRINTS" id="PR00959">
    <property type="entry name" value="MEVGALKINASE"/>
</dbReference>
<dbReference type="InterPro" id="IPR013750">
    <property type="entry name" value="GHMP_kinase_C_dom"/>
</dbReference>
<keyword evidence="5" id="KW-0547">Nucleotide-binding</keyword>
<comment type="similarity">
    <text evidence="1">Belongs to the GHMP kinase family. GalK subfamily.</text>
</comment>
<keyword evidence="4" id="KW-0479">Metal-binding</keyword>
<dbReference type="RefSeq" id="WP_150878009.1">
    <property type="nucleotide sequence ID" value="NZ_VTWS01000004.1"/>
</dbReference>
<dbReference type="Proteomes" id="UP000326344">
    <property type="component" value="Unassembled WGS sequence"/>
</dbReference>
<evidence type="ECO:0000256" key="9">
    <source>
        <dbReference type="ARBA" id="ARBA00023144"/>
    </source>
</evidence>
<dbReference type="PRINTS" id="PR00473">
    <property type="entry name" value="GALCTOKINASE"/>
</dbReference>
<organism evidence="15 16">
    <name type="scientific">Larkinella humicola</name>
    <dbReference type="NCBI Taxonomy" id="2607654"/>
    <lineage>
        <taxon>Bacteria</taxon>
        <taxon>Pseudomonadati</taxon>
        <taxon>Bacteroidota</taxon>
        <taxon>Cytophagia</taxon>
        <taxon>Cytophagales</taxon>
        <taxon>Spirosomataceae</taxon>
        <taxon>Larkinella</taxon>
    </lineage>
</organism>
<evidence type="ECO:0000313" key="15">
    <source>
        <dbReference type="EMBL" id="KAA9352896.1"/>
    </source>
</evidence>
<dbReference type="NCBIfam" id="TIGR00131">
    <property type="entry name" value="gal_kin"/>
    <property type="match status" value="1"/>
</dbReference>
<dbReference type="PROSITE" id="PS00627">
    <property type="entry name" value="GHMP_KINASES_ATP"/>
    <property type="match status" value="1"/>
</dbReference>
<evidence type="ECO:0000256" key="4">
    <source>
        <dbReference type="ARBA" id="ARBA00022723"/>
    </source>
</evidence>
<evidence type="ECO:0000313" key="16">
    <source>
        <dbReference type="Proteomes" id="UP000326344"/>
    </source>
</evidence>
<dbReference type="FunFam" id="3.30.70.890:FF:000001">
    <property type="entry name" value="Galactokinase"/>
    <property type="match status" value="1"/>
</dbReference>